<reference evidence="1 2" key="1">
    <citation type="submission" date="2017-12" db="EMBL/GenBank/DDBJ databases">
        <authorList>
            <person name="Hurst M.R.H."/>
        </authorList>
    </citation>
    <scope>NUCLEOTIDE SEQUENCE [LARGE SCALE GENOMIC DNA]</scope>
    <source>
        <strain evidence="1 2">SY-3-19</strain>
    </source>
</reference>
<dbReference type="AlphaFoldDB" id="A0A2S7KB91"/>
<keyword evidence="2" id="KW-1185">Reference proteome</keyword>
<accession>A0A2S7KB91</accession>
<organism evidence="1 2">
    <name type="scientific">Hyphococcus luteus</name>
    <dbReference type="NCBI Taxonomy" id="2058213"/>
    <lineage>
        <taxon>Bacteria</taxon>
        <taxon>Pseudomonadati</taxon>
        <taxon>Pseudomonadota</taxon>
        <taxon>Alphaproteobacteria</taxon>
        <taxon>Parvularculales</taxon>
        <taxon>Parvularculaceae</taxon>
        <taxon>Hyphococcus</taxon>
    </lineage>
</organism>
<evidence type="ECO:0000313" key="2">
    <source>
        <dbReference type="Proteomes" id="UP000239504"/>
    </source>
</evidence>
<proteinExistence type="predicted"/>
<dbReference type="Proteomes" id="UP000239504">
    <property type="component" value="Unassembled WGS sequence"/>
</dbReference>
<evidence type="ECO:0000313" key="1">
    <source>
        <dbReference type="EMBL" id="PQA89743.1"/>
    </source>
</evidence>
<gene>
    <name evidence="1" type="ORF">CW354_02485</name>
</gene>
<comment type="caution">
    <text evidence="1">The sequence shown here is derived from an EMBL/GenBank/DDBJ whole genome shotgun (WGS) entry which is preliminary data.</text>
</comment>
<protein>
    <submittedName>
        <fullName evidence="1">Uncharacterized protein</fullName>
    </submittedName>
</protein>
<name>A0A2S7KB91_9PROT</name>
<sequence length="168" mass="18012">MRGFDAAEKIVGESVGVHGAAIADDPVLQRLSLCVDDLLPALSRACRVYGDGAAMHAMIALTASMARENGLEETIAESLRVNAALLDHRPLRQVPGPGLDSARTSQLAKLAEWFRQRLNHILAAGETHPHAALCNSLRPVPARRDDGCKAHVHDRDIATRDGCNTAVL</sequence>
<dbReference type="EMBL" id="PJCH01000001">
    <property type="protein sequence ID" value="PQA89743.1"/>
    <property type="molecule type" value="Genomic_DNA"/>
</dbReference>